<dbReference type="EMBL" id="BAND01000085">
    <property type="protein sequence ID" value="GAJ29924.1"/>
    <property type="molecule type" value="Genomic_DNA"/>
</dbReference>
<name>A0A023D760_ACIMT</name>
<dbReference type="Proteomes" id="UP000019760">
    <property type="component" value="Unassembled WGS sequence"/>
</dbReference>
<proteinExistence type="predicted"/>
<evidence type="ECO:0000313" key="2">
    <source>
        <dbReference type="Proteomes" id="UP000019760"/>
    </source>
</evidence>
<dbReference type="Pfam" id="PF20135">
    <property type="entry name" value="DUF6525"/>
    <property type="match status" value="1"/>
</dbReference>
<reference evidence="2" key="1">
    <citation type="journal article" date="2014" name="FEMS Microbiol. Lett.">
        <title>Draft Genomic DNA Sequence of the Facultatively Methylotrophic Bacterium Acidomonas methanolica type strain MB58.</title>
        <authorList>
            <person name="Higashiura N."/>
            <person name="Hadano H."/>
            <person name="Hirakawa H."/>
            <person name="Matsutani M."/>
            <person name="Takabe S."/>
            <person name="Matsushita K."/>
            <person name="Azuma Y."/>
        </authorList>
    </citation>
    <scope>NUCLEOTIDE SEQUENCE [LARGE SCALE GENOMIC DNA]</scope>
    <source>
        <strain evidence="2">MB58</strain>
    </source>
</reference>
<organism evidence="1 2">
    <name type="scientific">Acidomonas methanolica NBRC 104435</name>
    <dbReference type="NCBI Taxonomy" id="1231351"/>
    <lineage>
        <taxon>Bacteria</taxon>
        <taxon>Pseudomonadati</taxon>
        <taxon>Pseudomonadota</taxon>
        <taxon>Alphaproteobacteria</taxon>
        <taxon>Acetobacterales</taxon>
        <taxon>Acetobacteraceae</taxon>
        <taxon>Acidomonas</taxon>
    </lineage>
</organism>
<keyword evidence="2" id="KW-1185">Reference proteome</keyword>
<sequence length="109" mass="12797">MPDHNDENGRDALWRRHEGDPWAAFDSLPPAIRHRLMEHAYDPWPVNALHLWRHYKRVHGPGPRAERALLRYLDYCERLEQDAFITCRAPLPHVAAKVSIQRYGEGPKL</sequence>
<dbReference type="RefSeq" id="WP_042060304.1">
    <property type="nucleotide sequence ID" value="NZ_BAND01000085.1"/>
</dbReference>
<dbReference type="AlphaFoldDB" id="A0A023D760"/>
<evidence type="ECO:0000313" key="1">
    <source>
        <dbReference type="EMBL" id="GAJ29924.1"/>
    </source>
</evidence>
<reference evidence="1 2" key="2">
    <citation type="journal article" date="2014" name="FEMS Microbiol. Lett.">
        <title>Draft genomic DNA sequence of the facultatively methylotrophic bacterium Acidomonas methanolica type strain MB58.</title>
        <authorList>
            <person name="Higashiura N."/>
            <person name="Hadano H."/>
            <person name="Hirakawa H."/>
            <person name="Matsutani M."/>
            <person name="Takabe S."/>
            <person name="Matsushita K."/>
            <person name="Azuma Y."/>
        </authorList>
    </citation>
    <scope>NUCLEOTIDE SEQUENCE [LARGE SCALE GENOMIC DNA]</scope>
    <source>
        <strain evidence="1 2">MB58</strain>
    </source>
</reference>
<dbReference type="InterPro" id="IPR045386">
    <property type="entry name" value="DUF6525"/>
</dbReference>
<accession>A0A023D760</accession>
<gene>
    <name evidence="1" type="ORF">Amme_085_052</name>
</gene>
<comment type="caution">
    <text evidence="1">The sequence shown here is derived from an EMBL/GenBank/DDBJ whole genome shotgun (WGS) entry which is preliminary data.</text>
</comment>
<protein>
    <submittedName>
        <fullName evidence="1">Uncharacterized protein</fullName>
    </submittedName>
</protein>
<dbReference type="OrthoDB" id="7267739at2"/>